<feature type="coiled-coil region" evidence="1">
    <location>
        <begin position="734"/>
        <end position="797"/>
    </location>
</feature>
<organism evidence="3">
    <name type="scientific">uncultured Paludibacter sp</name>
    <dbReference type="NCBI Taxonomy" id="497635"/>
    <lineage>
        <taxon>Bacteria</taxon>
        <taxon>Pseudomonadati</taxon>
        <taxon>Bacteroidota</taxon>
        <taxon>Bacteroidia</taxon>
        <taxon>Bacteroidales</taxon>
        <taxon>Paludibacteraceae</taxon>
        <taxon>Paludibacter</taxon>
        <taxon>environmental samples</taxon>
    </lineage>
</organism>
<dbReference type="AlphaFoldDB" id="A0A653ACI0"/>
<keyword evidence="1" id="KW-0175">Coiled coil</keyword>
<evidence type="ECO:0000256" key="2">
    <source>
        <dbReference type="SAM" id="Phobius"/>
    </source>
</evidence>
<keyword evidence="2" id="KW-0812">Transmembrane</keyword>
<accession>A0A653ACI0</accession>
<dbReference type="EMBL" id="UPXZ01000025">
    <property type="protein sequence ID" value="VBB45716.1"/>
    <property type="molecule type" value="Genomic_DNA"/>
</dbReference>
<dbReference type="SUPFAM" id="SSF101898">
    <property type="entry name" value="NHL repeat"/>
    <property type="match status" value="1"/>
</dbReference>
<keyword evidence="2" id="KW-1133">Transmembrane helix</keyword>
<evidence type="ECO:0000256" key="1">
    <source>
        <dbReference type="SAM" id="Coils"/>
    </source>
</evidence>
<reference evidence="3" key="1">
    <citation type="submission" date="2018-07" db="EMBL/GenBank/DDBJ databases">
        <authorList>
            <consortium name="Genoscope - CEA"/>
            <person name="William W."/>
        </authorList>
    </citation>
    <scope>NUCLEOTIDE SEQUENCE</scope>
    <source>
        <strain evidence="3">IK1</strain>
    </source>
</reference>
<feature type="transmembrane region" description="Helical" evidence="2">
    <location>
        <begin position="624"/>
        <end position="646"/>
    </location>
</feature>
<sequence>MKKNLIFLIYLLLFFSCNKKGTIVKIDLDKVNQLFTDVSPADTNEYYTSISSGPNLDFYIGDNLGNIYIINDSTNSTQFLFNASKSGSAIYKVVQNLPNNYYIGIKNEGLKFFEENKKQAKKQYKIKIKNTPPFDGTQYSVYDFTFCEETGNWLVCTSNGFYSTNKYTDTLDLIYPDVATLLSRKLNDYPIRNIVVDKKTKSYYISTPTGVLYYNPLHKNTLLLNTTNIEHVFLDKDTLFALSDDSLFSFTLNNRIANRFPINKKRMFFRDNRSNCWIYSDKEIIIKRGSDSIVIMPSVDEKLSENPRNLTVLDSKNNAVFFISKDKIYKTYSYKNFYSSHEQNIIASAASDDKIYFLNDDEDLFELEINRVKSHPIFIGKLKLNSTQKVRNIFVSRGHIYAVTEQEIFSQPIPNRWNLFNKKAKLIYKYKDRDKLKIKSAYLLGSNLMIGGKFGLLKININKKANRKTTNLEQEYSAKSTKNIKIGTRPQLLLSSYNVESFFGNKDFAFIQTLEGKLFYYDGYHPVNNIEGKKFQTSKNYIYVNDSLFYMISNKNVTKKTLSKDILTNNILVKNIPYNLPGCIAVGDSLLYVGTQNGCLKINTKDTNKKEWLQFKYTWGISTIIYYFLLLFALPLFIIILLQRFFHFTILQKKSIIVNEESTHKRIKNIETLLEKFTPDSMEYNATIELSKKINNKQLEIKNNPDKIWDLQKFWDEISIEISKLNGKYNELCIEELKVNIIEQIKTLKEIKLKEGLLLIDHSNYALRKRNITLAEVEKIKNENEKFITRFKNYKTKYNQFQKDIQKISVKELTDSYIPLNDIEDYTTLAKQSEILDKYINLIEKLKRTSVDTRIITYINEKTSEITSTNEINANDLDLIIKQLNNSINEFVYSTLSNIRNVNEQIEQSKILSQIAWVSNVKYNEETIERYKIPQKIEKFFNCLSENDKKIILEINNSNDFQGHICKILPVILAVPKLEIKYLDRIIIGEGKGSKQRKSDLKNNILKFGEEKLAQLESAILWDRIYNLYFHSSKTID</sequence>
<dbReference type="PROSITE" id="PS51257">
    <property type="entry name" value="PROKAR_LIPOPROTEIN"/>
    <property type="match status" value="1"/>
</dbReference>
<gene>
    <name evidence="3" type="ORF">TRIP_D310111</name>
</gene>
<evidence type="ECO:0000313" key="3">
    <source>
        <dbReference type="EMBL" id="VBB45716.1"/>
    </source>
</evidence>
<protein>
    <submittedName>
        <fullName evidence="3">Uncharacterized protein</fullName>
    </submittedName>
</protein>
<keyword evidence="2" id="KW-0472">Membrane</keyword>
<proteinExistence type="predicted"/>
<name>A0A653ACI0_9BACT</name>